<dbReference type="PATRIC" id="fig|398512.5.peg.5959"/>
<dbReference type="Gene3D" id="3.30.457.10">
    <property type="entry name" value="Copper amine oxidase-like, N-terminal domain"/>
    <property type="match status" value="1"/>
</dbReference>
<organism evidence="2 3">
    <name type="scientific">Pseudobacteroides cellulosolvens ATCC 35603 = DSM 2933</name>
    <dbReference type="NCBI Taxonomy" id="398512"/>
    <lineage>
        <taxon>Bacteria</taxon>
        <taxon>Bacillati</taxon>
        <taxon>Bacillota</taxon>
        <taxon>Clostridia</taxon>
        <taxon>Eubacteriales</taxon>
        <taxon>Oscillospiraceae</taxon>
        <taxon>Pseudobacteroides</taxon>
    </lineage>
</organism>
<sequence length="261" mass="29710" precursor="true">MKRLHDRIRQVLIFLIIIIMCSSMTANICTAETTSGSDEIKVFLNSERLQFDVNPYIKNSRTLVPFRKIFEAFGLEVQWNPANQTVVATGKGTEIYLEINNKVAYVNDLKKTLDTPPEITGGRTFVPLRFVGESIGAVVDWNSKTKTISITYANSSTEIGQTVNLGEIKLSIDKVDVDYEGKTYLVTGKVNSDIKNLYIYLYEDSDKYIFSKVKILEKNGEFFDFESGRHQPLDIKKVNYICVYEFSDSGEKVKVAEYQNK</sequence>
<name>A0A0L6JY66_9FIRM</name>
<dbReference type="EMBL" id="LGTC01000001">
    <property type="protein sequence ID" value="KNY30402.1"/>
    <property type="molecule type" value="Genomic_DNA"/>
</dbReference>
<dbReference type="InterPro" id="IPR036582">
    <property type="entry name" value="Mao_N_sf"/>
</dbReference>
<reference evidence="3" key="1">
    <citation type="submission" date="2015-07" db="EMBL/GenBank/DDBJ databases">
        <title>Near-Complete Genome Sequence of the Cellulolytic Bacterium Bacteroides (Pseudobacteroides) cellulosolvens ATCC 35603.</title>
        <authorList>
            <person name="Dassa B."/>
            <person name="Utturkar S.M."/>
            <person name="Klingeman D.M."/>
            <person name="Hurt R.A."/>
            <person name="Keller M."/>
            <person name="Xu J."/>
            <person name="Reddy Y.H.K."/>
            <person name="Borovok I."/>
            <person name="Grinberg I.R."/>
            <person name="Lamed R."/>
            <person name="Zhivin O."/>
            <person name="Bayer E.A."/>
            <person name="Brown S.D."/>
        </authorList>
    </citation>
    <scope>NUCLEOTIDE SEQUENCE [LARGE SCALE GENOMIC DNA]</scope>
    <source>
        <strain evidence="3">DSM 2933</strain>
    </source>
</reference>
<keyword evidence="3" id="KW-1185">Reference proteome</keyword>
<dbReference type="Proteomes" id="UP000036923">
    <property type="component" value="Unassembled WGS sequence"/>
</dbReference>
<dbReference type="InterPro" id="IPR012854">
    <property type="entry name" value="Cu_amine_oxidase-like_N"/>
</dbReference>
<dbReference type="eggNOG" id="COG2998">
    <property type="taxonomic scope" value="Bacteria"/>
</dbReference>
<evidence type="ECO:0000259" key="1">
    <source>
        <dbReference type="Pfam" id="PF07833"/>
    </source>
</evidence>
<protein>
    <submittedName>
        <fullName evidence="2">Copper amine oxidase-like domain-containing protein</fullName>
    </submittedName>
</protein>
<dbReference type="AlphaFoldDB" id="A0A0L6JY66"/>
<gene>
    <name evidence="2" type="ORF">Bccel_5682</name>
</gene>
<proteinExistence type="predicted"/>
<evidence type="ECO:0000313" key="3">
    <source>
        <dbReference type="Proteomes" id="UP000036923"/>
    </source>
</evidence>
<dbReference type="STRING" id="398512.Bccel_5682"/>
<dbReference type="Pfam" id="PF07833">
    <property type="entry name" value="Cu_amine_oxidN1"/>
    <property type="match status" value="1"/>
</dbReference>
<feature type="domain" description="Copper amine oxidase-like N-terminal" evidence="1">
    <location>
        <begin position="44"/>
        <end position="150"/>
    </location>
</feature>
<evidence type="ECO:0000313" key="2">
    <source>
        <dbReference type="EMBL" id="KNY30402.1"/>
    </source>
</evidence>
<accession>A0A0L6JY66</accession>
<dbReference type="SUPFAM" id="SSF55383">
    <property type="entry name" value="Copper amine oxidase, domain N"/>
    <property type="match status" value="1"/>
</dbReference>
<dbReference type="RefSeq" id="WP_050753945.1">
    <property type="nucleotide sequence ID" value="NZ_JQKC01000010.1"/>
</dbReference>
<dbReference type="OrthoDB" id="268113at2"/>
<comment type="caution">
    <text evidence="2">The sequence shown here is derived from an EMBL/GenBank/DDBJ whole genome shotgun (WGS) entry which is preliminary data.</text>
</comment>